<keyword evidence="3" id="KW-1185">Reference proteome</keyword>
<reference evidence="2 3" key="1">
    <citation type="journal article" date="2018" name="Front. Microbiol.">
        <title>Genomic and genetic insights into a cosmopolitan fungus, Paecilomyces variotii (Eurotiales).</title>
        <authorList>
            <person name="Urquhart A.S."/>
            <person name="Mondo S.J."/>
            <person name="Makela M.R."/>
            <person name="Hane J.K."/>
            <person name="Wiebenga A."/>
            <person name="He G."/>
            <person name="Mihaltcheva S."/>
            <person name="Pangilinan J."/>
            <person name="Lipzen A."/>
            <person name="Barry K."/>
            <person name="de Vries R.P."/>
            <person name="Grigoriev I.V."/>
            <person name="Idnurm A."/>
        </authorList>
    </citation>
    <scope>NUCLEOTIDE SEQUENCE [LARGE SCALE GENOMIC DNA]</scope>
    <source>
        <strain evidence="2 3">CBS 101075</strain>
    </source>
</reference>
<comment type="caution">
    <text evidence="2">The sequence shown here is derived from an EMBL/GenBank/DDBJ whole genome shotgun (WGS) entry which is preliminary data.</text>
</comment>
<dbReference type="RefSeq" id="XP_028484594.1">
    <property type="nucleotide sequence ID" value="XM_028626855.1"/>
</dbReference>
<dbReference type="VEuPathDB" id="FungiDB:C8Q69DRAFT_276059"/>
<feature type="compositionally biased region" description="Low complexity" evidence="1">
    <location>
        <begin position="117"/>
        <end position="139"/>
    </location>
</feature>
<organism evidence="2 3">
    <name type="scientific">Byssochlamys spectabilis</name>
    <name type="common">Paecilomyces variotii</name>
    <dbReference type="NCBI Taxonomy" id="264951"/>
    <lineage>
        <taxon>Eukaryota</taxon>
        <taxon>Fungi</taxon>
        <taxon>Dikarya</taxon>
        <taxon>Ascomycota</taxon>
        <taxon>Pezizomycotina</taxon>
        <taxon>Eurotiomycetes</taxon>
        <taxon>Eurotiomycetidae</taxon>
        <taxon>Eurotiales</taxon>
        <taxon>Thermoascaceae</taxon>
        <taxon>Paecilomyces</taxon>
    </lineage>
</organism>
<accession>A0A443HT11</accession>
<proteinExistence type="predicted"/>
<name>A0A443HT11_BYSSP</name>
<feature type="region of interest" description="Disordered" evidence="1">
    <location>
        <begin position="57"/>
        <end position="171"/>
    </location>
</feature>
<feature type="compositionally biased region" description="Polar residues" evidence="1">
    <location>
        <begin position="82"/>
        <end position="100"/>
    </location>
</feature>
<dbReference type="EMBL" id="RCNU01000006">
    <property type="protein sequence ID" value="RWQ94949.1"/>
    <property type="molecule type" value="Genomic_DNA"/>
</dbReference>
<feature type="compositionally biased region" description="Low complexity" evidence="1">
    <location>
        <begin position="62"/>
        <end position="72"/>
    </location>
</feature>
<protein>
    <submittedName>
        <fullName evidence="2">Uncharacterized protein</fullName>
    </submittedName>
</protein>
<dbReference type="Proteomes" id="UP000283841">
    <property type="component" value="Unassembled WGS sequence"/>
</dbReference>
<dbReference type="GeneID" id="39596132"/>
<evidence type="ECO:0000313" key="3">
    <source>
        <dbReference type="Proteomes" id="UP000283841"/>
    </source>
</evidence>
<sequence length="256" mass="27901">MSSLTRAFTKRNKRPEVSAPMPYREGIPLPKSASVRRPKISGPMNLISTTNMLAYNAPDLPSAVSSSSSSIRSGDESDVALTPNSFASPITSPSITSDETSPLGPEPNHLTSYFPKRSATVSSTPRSSTSSTSADAPAVPKRALSHTKRSHQELARKRSMSRMSPPPNSLRAVRSSQDFFQPIDSASHPFSRELEQVNEVVEDFGGSRVVLDEEEQILLNKGLKKFSVEDYITEIEELYGSIFNDQLGPVSSSAWL</sequence>
<evidence type="ECO:0000313" key="2">
    <source>
        <dbReference type="EMBL" id="RWQ94949.1"/>
    </source>
</evidence>
<feature type="region of interest" description="Disordered" evidence="1">
    <location>
        <begin position="1"/>
        <end position="41"/>
    </location>
</feature>
<dbReference type="AlphaFoldDB" id="A0A443HT11"/>
<evidence type="ECO:0000256" key="1">
    <source>
        <dbReference type="SAM" id="MobiDB-lite"/>
    </source>
</evidence>
<gene>
    <name evidence="2" type="ORF">C8Q69DRAFT_276059</name>
</gene>